<dbReference type="HOGENOM" id="CLU_769434_0_0_1"/>
<feature type="compositionally biased region" description="Acidic residues" evidence="1">
    <location>
        <begin position="59"/>
        <end position="89"/>
    </location>
</feature>
<dbReference type="InParanoid" id="A0A067LR42"/>
<keyword evidence="3" id="KW-1185">Reference proteome</keyword>
<sequence length="360" mass="40083">MASQNSSTHELERKVHKAFREYNLAKEALAKSNGSSTKGAEEPPSLKSVPQKRRHPLADCDDDDSDDANYDDDDDDNSDDGDDGDDDANDSASESRPFLDGYVMVQPPAVKYKIRAADVKAEWYKTATSRWLGWGPMCTSIRDRICLYVRNKPWKEVETRELKAIRKNLNDWLRDASEGEPTTVLPEWFVRWCVHDSVQNHQDKIKSDKKKKGRRHLEARPKKRASVARKAGSDNEDSGGVGNDLQDVDGSVDGMDDVDHEGAMNSSNKKDNTDGNGNDDEFTDEALEAAHQKACEPSPSPSPTPPPPLSGLRPEHLHRLQSGSAFRRMGADLLRTYTPFPFPLLSVSAFADLLGVLVYT</sequence>
<accession>A0A067LR42</accession>
<name>A0A067LR42_BOTB1</name>
<feature type="region of interest" description="Disordered" evidence="1">
    <location>
        <begin position="200"/>
        <end position="315"/>
    </location>
</feature>
<organism evidence="2 3">
    <name type="scientific">Botryobasidium botryosum (strain FD-172 SS1)</name>
    <dbReference type="NCBI Taxonomy" id="930990"/>
    <lineage>
        <taxon>Eukaryota</taxon>
        <taxon>Fungi</taxon>
        <taxon>Dikarya</taxon>
        <taxon>Basidiomycota</taxon>
        <taxon>Agaricomycotina</taxon>
        <taxon>Agaricomycetes</taxon>
        <taxon>Cantharellales</taxon>
        <taxon>Botryobasidiaceae</taxon>
        <taxon>Botryobasidium</taxon>
    </lineage>
</organism>
<feature type="compositionally biased region" description="Pro residues" evidence="1">
    <location>
        <begin position="298"/>
        <end position="309"/>
    </location>
</feature>
<dbReference type="Proteomes" id="UP000027195">
    <property type="component" value="Unassembled WGS sequence"/>
</dbReference>
<reference evidence="3" key="1">
    <citation type="journal article" date="2014" name="Proc. Natl. Acad. Sci. U.S.A.">
        <title>Extensive sampling of basidiomycete genomes demonstrates inadequacy of the white-rot/brown-rot paradigm for wood decay fungi.</title>
        <authorList>
            <person name="Riley R."/>
            <person name="Salamov A.A."/>
            <person name="Brown D.W."/>
            <person name="Nagy L.G."/>
            <person name="Floudas D."/>
            <person name="Held B.W."/>
            <person name="Levasseur A."/>
            <person name="Lombard V."/>
            <person name="Morin E."/>
            <person name="Otillar R."/>
            <person name="Lindquist E.A."/>
            <person name="Sun H."/>
            <person name="LaButti K.M."/>
            <person name="Schmutz J."/>
            <person name="Jabbour D."/>
            <person name="Luo H."/>
            <person name="Baker S.E."/>
            <person name="Pisabarro A.G."/>
            <person name="Walton J.D."/>
            <person name="Blanchette R.A."/>
            <person name="Henrissat B."/>
            <person name="Martin F."/>
            <person name="Cullen D."/>
            <person name="Hibbett D.S."/>
            <person name="Grigoriev I.V."/>
        </authorList>
    </citation>
    <scope>NUCLEOTIDE SEQUENCE [LARGE SCALE GENOMIC DNA]</scope>
    <source>
        <strain evidence="3">FD-172 SS1</strain>
    </source>
</reference>
<gene>
    <name evidence="2" type="ORF">BOTBODRAFT_182321</name>
</gene>
<evidence type="ECO:0000313" key="3">
    <source>
        <dbReference type="Proteomes" id="UP000027195"/>
    </source>
</evidence>
<dbReference type="AlphaFoldDB" id="A0A067LR42"/>
<dbReference type="EMBL" id="KL198207">
    <property type="protein sequence ID" value="KDQ05688.1"/>
    <property type="molecule type" value="Genomic_DNA"/>
</dbReference>
<proteinExistence type="predicted"/>
<evidence type="ECO:0000313" key="2">
    <source>
        <dbReference type="EMBL" id="KDQ05688.1"/>
    </source>
</evidence>
<evidence type="ECO:0000256" key="1">
    <source>
        <dbReference type="SAM" id="MobiDB-lite"/>
    </source>
</evidence>
<feature type="compositionally biased region" description="Basic residues" evidence="1">
    <location>
        <begin position="207"/>
        <end position="227"/>
    </location>
</feature>
<feature type="region of interest" description="Disordered" evidence="1">
    <location>
        <begin position="26"/>
        <end position="100"/>
    </location>
</feature>
<feature type="compositionally biased region" description="Acidic residues" evidence="1">
    <location>
        <begin position="277"/>
        <end position="287"/>
    </location>
</feature>
<protein>
    <submittedName>
        <fullName evidence="2">Uncharacterized protein</fullName>
    </submittedName>
</protein>